<reference evidence="1" key="1">
    <citation type="journal article" date="2017" name="Nature">
        <title>The sunflower genome provides insights into oil metabolism, flowering and Asterid evolution.</title>
        <authorList>
            <person name="Badouin H."/>
            <person name="Gouzy J."/>
            <person name="Grassa C.J."/>
            <person name="Murat F."/>
            <person name="Staton S.E."/>
            <person name="Cottret L."/>
            <person name="Lelandais-Briere C."/>
            <person name="Owens G.L."/>
            <person name="Carrere S."/>
            <person name="Mayjonade B."/>
            <person name="Legrand L."/>
            <person name="Gill N."/>
            <person name="Kane N.C."/>
            <person name="Bowers J.E."/>
            <person name="Hubner S."/>
            <person name="Bellec A."/>
            <person name="Berard A."/>
            <person name="Berges H."/>
            <person name="Blanchet N."/>
            <person name="Boniface M.C."/>
            <person name="Brunel D."/>
            <person name="Catrice O."/>
            <person name="Chaidir N."/>
            <person name="Claudel C."/>
            <person name="Donnadieu C."/>
            <person name="Faraut T."/>
            <person name="Fievet G."/>
            <person name="Helmstetter N."/>
            <person name="King M."/>
            <person name="Knapp S.J."/>
            <person name="Lai Z."/>
            <person name="Le Paslier M.C."/>
            <person name="Lippi Y."/>
            <person name="Lorenzon L."/>
            <person name="Mandel J.R."/>
            <person name="Marage G."/>
            <person name="Marchand G."/>
            <person name="Marquand E."/>
            <person name="Bret-Mestries E."/>
            <person name="Morien E."/>
            <person name="Nambeesan S."/>
            <person name="Nguyen T."/>
            <person name="Pegot-Espagnet P."/>
            <person name="Pouilly N."/>
            <person name="Raftis F."/>
            <person name="Sallet E."/>
            <person name="Schiex T."/>
            <person name="Thomas J."/>
            <person name="Vandecasteele C."/>
            <person name="Vares D."/>
            <person name="Vear F."/>
            <person name="Vautrin S."/>
            <person name="Crespi M."/>
            <person name="Mangin B."/>
            <person name="Burke J.M."/>
            <person name="Salse J."/>
            <person name="Munos S."/>
            <person name="Vincourt P."/>
            <person name="Rieseberg L.H."/>
            <person name="Langlade N.B."/>
        </authorList>
    </citation>
    <scope>NUCLEOTIDE SEQUENCE</scope>
    <source>
        <tissue evidence="1">Leaves</tissue>
    </source>
</reference>
<evidence type="ECO:0000313" key="2">
    <source>
        <dbReference type="Proteomes" id="UP000215914"/>
    </source>
</evidence>
<dbReference type="AlphaFoldDB" id="A0A9K3ILA0"/>
<name>A0A9K3ILA0_HELAN</name>
<reference evidence="1" key="2">
    <citation type="submission" date="2020-06" db="EMBL/GenBank/DDBJ databases">
        <title>Helianthus annuus Genome sequencing and assembly Release 2.</title>
        <authorList>
            <person name="Gouzy J."/>
            <person name="Langlade N."/>
            <person name="Munos S."/>
        </authorList>
    </citation>
    <scope>NUCLEOTIDE SEQUENCE</scope>
    <source>
        <tissue evidence="1">Leaves</tissue>
    </source>
</reference>
<sequence>MGMILGSLKGIDLGNWRLWLQTTVTDWWRLIGIGFETKKKRIK</sequence>
<keyword evidence="2" id="KW-1185">Reference proteome</keyword>
<dbReference type="Proteomes" id="UP000215914">
    <property type="component" value="Unassembled WGS sequence"/>
</dbReference>
<proteinExistence type="predicted"/>
<gene>
    <name evidence="1" type="ORF">HanXRQr2_Chr07g0300091</name>
</gene>
<protein>
    <submittedName>
        <fullName evidence="1">Uncharacterized protein</fullName>
    </submittedName>
</protein>
<accession>A0A9K3ILA0</accession>
<dbReference type="Gramene" id="mRNA:HanXRQr2_Chr07g0300091">
    <property type="protein sequence ID" value="mRNA:HanXRQr2_Chr07g0300091"/>
    <property type="gene ID" value="HanXRQr2_Chr07g0300091"/>
</dbReference>
<dbReference type="EMBL" id="MNCJ02000322">
    <property type="protein sequence ID" value="KAF5799048.1"/>
    <property type="molecule type" value="Genomic_DNA"/>
</dbReference>
<organism evidence="1 2">
    <name type="scientific">Helianthus annuus</name>
    <name type="common">Common sunflower</name>
    <dbReference type="NCBI Taxonomy" id="4232"/>
    <lineage>
        <taxon>Eukaryota</taxon>
        <taxon>Viridiplantae</taxon>
        <taxon>Streptophyta</taxon>
        <taxon>Embryophyta</taxon>
        <taxon>Tracheophyta</taxon>
        <taxon>Spermatophyta</taxon>
        <taxon>Magnoliopsida</taxon>
        <taxon>eudicotyledons</taxon>
        <taxon>Gunneridae</taxon>
        <taxon>Pentapetalae</taxon>
        <taxon>asterids</taxon>
        <taxon>campanulids</taxon>
        <taxon>Asterales</taxon>
        <taxon>Asteraceae</taxon>
        <taxon>Asteroideae</taxon>
        <taxon>Heliantheae alliance</taxon>
        <taxon>Heliantheae</taxon>
        <taxon>Helianthus</taxon>
    </lineage>
</organism>
<evidence type="ECO:0000313" key="1">
    <source>
        <dbReference type="EMBL" id="KAF5799048.1"/>
    </source>
</evidence>
<comment type="caution">
    <text evidence="1">The sequence shown here is derived from an EMBL/GenBank/DDBJ whole genome shotgun (WGS) entry which is preliminary data.</text>
</comment>